<evidence type="ECO:0000256" key="5">
    <source>
        <dbReference type="ARBA" id="ARBA00022989"/>
    </source>
</evidence>
<feature type="transmembrane region" description="Helical" evidence="7">
    <location>
        <begin position="258"/>
        <end position="279"/>
    </location>
</feature>
<dbReference type="Pfam" id="PF03601">
    <property type="entry name" value="Cons_hypoth698"/>
    <property type="match status" value="1"/>
</dbReference>
<dbReference type="AlphaFoldDB" id="A0A4Q0Y0X5"/>
<dbReference type="STRING" id="877500.GCA_000935065_00313"/>
<dbReference type="NCBIfam" id="TIGR00698">
    <property type="entry name" value="YeiH family putative sulfate export transporter"/>
    <property type="match status" value="1"/>
</dbReference>
<dbReference type="GO" id="GO:0005886">
    <property type="term" value="C:plasma membrane"/>
    <property type="evidence" value="ECO:0007669"/>
    <property type="project" value="UniProtKB-SubCell"/>
</dbReference>
<dbReference type="PROSITE" id="PS51257">
    <property type="entry name" value="PROKAR_LIPOPROTEIN"/>
    <property type="match status" value="1"/>
</dbReference>
<name>A0A4Q0Y0X5_9BACT</name>
<dbReference type="Proteomes" id="UP000290191">
    <property type="component" value="Unassembled WGS sequence"/>
</dbReference>
<feature type="transmembrane region" description="Helical" evidence="7">
    <location>
        <begin position="64"/>
        <end position="84"/>
    </location>
</feature>
<evidence type="ECO:0000313" key="8">
    <source>
        <dbReference type="EMBL" id="RXJ61861.1"/>
    </source>
</evidence>
<evidence type="ECO:0000313" key="9">
    <source>
        <dbReference type="Proteomes" id="UP000290191"/>
    </source>
</evidence>
<comment type="subcellular location">
    <subcellularLocation>
        <location evidence="1">Cell membrane</location>
        <topology evidence="1">Multi-pass membrane protein</topology>
    </subcellularLocation>
</comment>
<feature type="transmembrane region" description="Helical" evidence="7">
    <location>
        <begin position="191"/>
        <end position="213"/>
    </location>
</feature>
<feature type="transmembrane region" description="Helical" evidence="7">
    <location>
        <begin position="225"/>
        <end position="246"/>
    </location>
</feature>
<reference evidence="8 9" key="1">
    <citation type="submission" date="2017-10" db="EMBL/GenBank/DDBJ databases">
        <title>Genomics of the genus Arcobacter.</title>
        <authorList>
            <person name="Perez-Cataluna A."/>
            <person name="Figueras M.J."/>
        </authorList>
    </citation>
    <scope>NUCLEOTIDE SEQUENCE [LARGE SCALE GENOMIC DNA]</scope>
    <source>
        <strain evidence="8 9">DSM 24636</strain>
    </source>
</reference>
<keyword evidence="4 7" id="KW-0812">Transmembrane</keyword>
<dbReference type="InterPro" id="IPR018383">
    <property type="entry name" value="UPF0324_pro"/>
</dbReference>
<evidence type="ECO:0000256" key="4">
    <source>
        <dbReference type="ARBA" id="ARBA00022692"/>
    </source>
</evidence>
<feature type="transmembrane region" description="Helical" evidence="7">
    <location>
        <begin position="319"/>
        <end position="340"/>
    </location>
</feature>
<keyword evidence="9" id="KW-1185">Reference proteome</keyword>
<evidence type="ECO:0000256" key="1">
    <source>
        <dbReference type="ARBA" id="ARBA00004651"/>
    </source>
</evidence>
<dbReference type="RefSeq" id="WP_044415075.1">
    <property type="nucleotide sequence ID" value="NZ_CP041070.1"/>
</dbReference>
<keyword evidence="6 7" id="KW-0472">Membrane</keyword>
<feature type="transmembrane region" description="Helical" evidence="7">
    <location>
        <begin position="128"/>
        <end position="146"/>
    </location>
</feature>
<evidence type="ECO:0000256" key="2">
    <source>
        <dbReference type="ARBA" id="ARBA00007977"/>
    </source>
</evidence>
<feature type="transmembrane region" description="Helical" evidence="7">
    <location>
        <begin position="158"/>
        <end position="179"/>
    </location>
</feature>
<sequence>MFSKENRADTISGILFVALFACAATFLADFQVFKSLGISPLIIGIVLGMIYANTLKNRLPKEWLPGIAFSGKTILRTGIVFYGFRLTFQSIEAVGLSGIVVSCMVVAFTFILGYFVGVKILKLDRDTTILTSAGSSICGAAAVLATEPIIKAPAYKSAIAVSTVVIFGTIAMFLYPFLYKAGFIPFDAKTMGIFIGGTIHEVAHVVAAGNAINADASSNAIIVKMIRVMLLAPFLIILSIWLASTAKNTVKGERGKITIPWFAVMFIVMVGFNSFNFLPLEAIDVINGLDTFALTMAMSALGMGTSFDKFKDVGAKPVYLAFILFLWLIFGGFAIVQFAVTL</sequence>
<feature type="transmembrane region" description="Helical" evidence="7">
    <location>
        <begin position="12"/>
        <end position="30"/>
    </location>
</feature>
<dbReference type="OrthoDB" id="9805703at2"/>
<evidence type="ECO:0000256" key="7">
    <source>
        <dbReference type="SAM" id="Phobius"/>
    </source>
</evidence>
<dbReference type="PANTHER" id="PTHR30106">
    <property type="entry name" value="INNER MEMBRANE PROTEIN YEIH-RELATED"/>
    <property type="match status" value="1"/>
</dbReference>
<feature type="transmembrane region" description="Helical" evidence="7">
    <location>
        <begin position="96"/>
        <end position="116"/>
    </location>
</feature>
<evidence type="ECO:0000256" key="3">
    <source>
        <dbReference type="ARBA" id="ARBA00022475"/>
    </source>
</evidence>
<keyword evidence="3" id="KW-1003">Cell membrane</keyword>
<comment type="caution">
    <text evidence="8">The sequence shown here is derived from an EMBL/GenBank/DDBJ whole genome shotgun (WGS) entry which is preliminary data.</text>
</comment>
<feature type="transmembrane region" description="Helical" evidence="7">
    <location>
        <begin position="285"/>
        <end position="307"/>
    </location>
</feature>
<gene>
    <name evidence="8" type="ORF">CRV06_11810</name>
</gene>
<protein>
    <submittedName>
        <fullName evidence="8">YeiH family putative sulfate export transporter</fullName>
    </submittedName>
</protein>
<dbReference type="EMBL" id="PDKO01000011">
    <property type="protein sequence ID" value="RXJ61861.1"/>
    <property type="molecule type" value="Genomic_DNA"/>
</dbReference>
<organism evidence="8 9">
    <name type="scientific">Halarcobacter anaerophilus</name>
    <dbReference type="NCBI Taxonomy" id="877500"/>
    <lineage>
        <taxon>Bacteria</taxon>
        <taxon>Pseudomonadati</taxon>
        <taxon>Campylobacterota</taxon>
        <taxon>Epsilonproteobacteria</taxon>
        <taxon>Campylobacterales</taxon>
        <taxon>Arcobacteraceae</taxon>
        <taxon>Halarcobacter</taxon>
    </lineage>
</organism>
<proteinExistence type="inferred from homology"/>
<dbReference type="InterPro" id="IPR004630">
    <property type="entry name" value="UPF0324_YeiH-like"/>
</dbReference>
<feature type="transmembrane region" description="Helical" evidence="7">
    <location>
        <begin position="36"/>
        <end position="52"/>
    </location>
</feature>
<accession>A0A4Q0Y0X5</accession>
<keyword evidence="5 7" id="KW-1133">Transmembrane helix</keyword>
<comment type="similarity">
    <text evidence="2">Belongs to the UPF0324 family.</text>
</comment>
<evidence type="ECO:0000256" key="6">
    <source>
        <dbReference type="ARBA" id="ARBA00023136"/>
    </source>
</evidence>
<dbReference type="PANTHER" id="PTHR30106:SF2">
    <property type="entry name" value="UPF0324 INNER MEMBRANE PROTEIN YEIH"/>
    <property type="match status" value="1"/>
</dbReference>